<name>A0A7X1JAJ2_9ACTN</name>
<sequence>MAKELRIQVDDETYEQLARLAADGHVEPGQYASQRLTADLARTRFLEGAKAFADQHGQAFAERFGHGAGSHAA</sequence>
<reference evidence="1 2" key="1">
    <citation type="submission" date="2020-08" db="EMBL/GenBank/DDBJ databases">
        <title>Streptomyces sp. PSKA01 genome sequencing and assembly.</title>
        <authorList>
            <person name="Mandal S."/>
            <person name="Maiti P.K."/>
            <person name="Das P."/>
        </authorList>
    </citation>
    <scope>NUCLEOTIDE SEQUENCE [LARGE SCALE GENOMIC DNA]</scope>
    <source>
        <strain evidence="1 2">PSKA01</strain>
    </source>
</reference>
<evidence type="ECO:0000313" key="2">
    <source>
        <dbReference type="Proteomes" id="UP000584670"/>
    </source>
</evidence>
<gene>
    <name evidence="1" type="ORF">H4N64_35485</name>
</gene>
<evidence type="ECO:0000313" key="1">
    <source>
        <dbReference type="EMBL" id="MBC2906740.1"/>
    </source>
</evidence>
<dbReference type="RefSeq" id="WP_186286656.1">
    <property type="nucleotide sequence ID" value="NZ_JACMSF010000058.1"/>
</dbReference>
<accession>A0A7X1JAJ2</accession>
<dbReference type="Proteomes" id="UP000584670">
    <property type="component" value="Unassembled WGS sequence"/>
</dbReference>
<organism evidence="1 2">
    <name type="scientific">Streptomyces cupreus</name>
    <dbReference type="NCBI Taxonomy" id="2759956"/>
    <lineage>
        <taxon>Bacteria</taxon>
        <taxon>Bacillati</taxon>
        <taxon>Actinomycetota</taxon>
        <taxon>Actinomycetes</taxon>
        <taxon>Kitasatosporales</taxon>
        <taxon>Streptomycetaceae</taxon>
        <taxon>Streptomyces</taxon>
    </lineage>
</organism>
<keyword evidence="2" id="KW-1185">Reference proteome</keyword>
<proteinExistence type="predicted"/>
<protein>
    <submittedName>
        <fullName evidence="1">Uncharacterized protein</fullName>
    </submittedName>
</protein>
<comment type="caution">
    <text evidence="1">The sequence shown here is derived from an EMBL/GenBank/DDBJ whole genome shotgun (WGS) entry which is preliminary data.</text>
</comment>
<dbReference type="AlphaFoldDB" id="A0A7X1JAJ2"/>
<dbReference type="EMBL" id="JACMSF010000058">
    <property type="protein sequence ID" value="MBC2906740.1"/>
    <property type="molecule type" value="Genomic_DNA"/>
</dbReference>